<reference evidence="3 4" key="1">
    <citation type="submission" date="2019-07" db="EMBL/GenBank/DDBJ databases">
        <title>Genomic Encyclopedia of Archaeal and Bacterial Type Strains, Phase II (KMG-II): from individual species to whole genera.</title>
        <authorList>
            <person name="Goeker M."/>
        </authorList>
    </citation>
    <scope>NUCLEOTIDE SEQUENCE [LARGE SCALE GENOMIC DNA]</scope>
    <source>
        <strain evidence="3 4">ATCC BAA-1139</strain>
    </source>
</reference>
<evidence type="ECO:0000256" key="1">
    <source>
        <dbReference type="SAM" id="MobiDB-lite"/>
    </source>
</evidence>
<evidence type="ECO:0000313" key="4">
    <source>
        <dbReference type="Proteomes" id="UP000319449"/>
    </source>
</evidence>
<feature type="compositionally biased region" description="Basic and acidic residues" evidence="1">
    <location>
        <begin position="97"/>
        <end position="108"/>
    </location>
</feature>
<dbReference type="InterPro" id="IPR012677">
    <property type="entry name" value="Nucleotide-bd_a/b_plait_sf"/>
</dbReference>
<dbReference type="OrthoDB" id="9798855at2"/>
<dbReference type="InterPro" id="IPR035979">
    <property type="entry name" value="RBD_domain_sf"/>
</dbReference>
<dbReference type="InterPro" id="IPR000504">
    <property type="entry name" value="RRM_dom"/>
</dbReference>
<dbReference type="InterPro" id="IPR050441">
    <property type="entry name" value="RBM"/>
</dbReference>
<organism evidence="3 4">
    <name type="scientific">Geobacter argillaceus</name>
    <dbReference type="NCBI Taxonomy" id="345631"/>
    <lineage>
        <taxon>Bacteria</taxon>
        <taxon>Pseudomonadati</taxon>
        <taxon>Thermodesulfobacteriota</taxon>
        <taxon>Desulfuromonadia</taxon>
        <taxon>Geobacterales</taxon>
        <taxon>Geobacteraceae</taxon>
        <taxon>Geobacter</taxon>
    </lineage>
</organism>
<name>A0A562VIS6_9BACT</name>
<proteinExistence type="predicted"/>
<gene>
    <name evidence="3" type="ORF">JN12_02865</name>
</gene>
<sequence length="108" mass="11841">MGKQLYVTNISFQATEEDILKLFSVAGTVRSIKLLTDPQSGKSKGCGFVEMATLAEALEAIDCCDDALLIDRTLTVVEARPPKPKTPQPYNKNFRKPGNEPRSGKGRK</sequence>
<dbReference type="Proteomes" id="UP000319449">
    <property type="component" value="Unassembled WGS sequence"/>
</dbReference>
<dbReference type="EMBL" id="VLLN01000019">
    <property type="protein sequence ID" value="TWJ17748.1"/>
    <property type="molecule type" value="Genomic_DNA"/>
</dbReference>
<feature type="domain" description="RRM" evidence="2">
    <location>
        <begin position="3"/>
        <end position="81"/>
    </location>
</feature>
<dbReference type="AlphaFoldDB" id="A0A562VIS6"/>
<dbReference type="PANTHER" id="PTHR48034">
    <property type="entry name" value="TRANSFORMER-2 SEX-DETERMINING PROTEIN-RELATED"/>
    <property type="match status" value="1"/>
</dbReference>
<dbReference type="SUPFAM" id="SSF54928">
    <property type="entry name" value="RNA-binding domain, RBD"/>
    <property type="match status" value="1"/>
</dbReference>
<protein>
    <submittedName>
        <fullName evidence="3">RNA recognition motif-containing protein</fullName>
    </submittedName>
</protein>
<dbReference type="SMART" id="SM00360">
    <property type="entry name" value="RRM"/>
    <property type="match status" value="1"/>
</dbReference>
<dbReference type="PROSITE" id="PS50102">
    <property type="entry name" value="RRM"/>
    <property type="match status" value="1"/>
</dbReference>
<accession>A0A562VIS6</accession>
<keyword evidence="4" id="KW-1185">Reference proteome</keyword>
<dbReference type="Pfam" id="PF00076">
    <property type="entry name" value="RRM_1"/>
    <property type="match status" value="1"/>
</dbReference>
<dbReference type="GO" id="GO:0003723">
    <property type="term" value="F:RNA binding"/>
    <property type="evidence" value="ECO:0007669"/>
    <property type="project" value="InterPro"/>
</dbReference>
<dbReference type="Gene3D" id="3.30.70.330">
    <property type="match status" value="1"/>
</dbReference>
<comment type="caution">
    <text evidence="3">The sequence shown here is derived from an EMBL/GenBank/DDBJ whole genome shotgun (WGS) entry which is preliminary data.</text>
</comment>
<feature type="region of interest" description="Disordered" evidence="1">
    <location>
        <begin position="78"/>
        <end position="108"/>
    </location>
</feature>
<dbReference type="RefSeq" id="WP_145023929.1">
    <property type="nucleotide sequence ID" value="NZ_VLLN01000019.1"/>
</dbReference>
<evidence type="ECO:0000259" key="2">
    <source>
        <dbReference type="PROSITE" id="PS50102"/>
    </source>
</evidence>
<evidence type="ECO:0000313" key="3">
    <source>
        <dbReference type="EMBL" id="TWJ17748.1"/>
    </source>
</evidence>